<dbReference type="Proteomes" id="UP000177392">
    <property type="component" value="Unassembled WGS sequence"/>
</dbReference>
<dbReference type="EMBL" id="MHQB01000030">
    <property type="protein sequence ID" value="OGZ93719.1"/>
    <property type="molecule type" value="Genomic_DNA"/>
</dbReference>
<evidence type="ECO:0000313" key="2">
    <source>
        <dbReference type="Proteomes" id="UP000177392"/>
    </source>
</evidence>
<protein>
    <submittedName>
        <fullName evidence="1">Uncharacterized protein</fullName>
    </submittedName>
</protein>
<name>A0A1G2K2R1_9BACT</name>
<evidence type="ECO:0000313" key="1">
    <source>
        <dbReference type="EMBL" id="OGZ93719.1"/>
    </source>
</evidence>
<sequence length="176" mass="20510">MPKISIPLGPQQYALDTVFAGQAEVVAYRYCQKSKRRISTDKILLPKVNFIKLFWSTPNKTTPRRVNNGAPANLLAIFFFIHSKIFLMPAAILRANIRAKILSNYQSSILKTHWVSTEISIKHECANYQQNNYDYGNKYFFLHRIKKFSSPTSTLLSASKIKIWFEPMFFSEFFLW</sequence>
<organism evidence="1 2">
    <name type="scientific">Candidatus Sungbacteria bacterium GWC2_49_10</name>
    <dbReference type="NCBI Taxonomy" id="1802263"/>
    <lineage>
        <taxon>Bacteria</taxon>
        <taxon>Candidatus Sungiibacteriota</taxon>
    </lineage>
</organism>
<proteinExistence type="predicted"/>
<gene>
    <name evidence="1" type="ORF">A2131_00645</name>
</gene>
<dbReference type="AlphaFoldDB" id="A0A1G2K2R1"/>
<comment type="caution">
    <text evidence="1">The sequence shown here is derived from an EMBL/GenBank/DDBJ whole genome shotgun (WGS) entry which is preliminary data.</text>
</comment>
<accession>A0A1G2K2R1</accession>
<reference evidence="1 2" key="1">
    <citation type="journal article" date="2016" name="Nat. Commun.">
        <title>Thousands of microbial genomes shed light on interconnected biogeochemical processes in an aquifer system.</title>
        <authorList>
            <person name="Anantharaman K."/>
            <person name="Brown C.T."/>
            <person name="Hug L.A."/>
            <person name="Sharon I."/>
            <person name="Castelle C.J."/>
            <person name="Probst A.J."/>
            <person name="Thomas B.C."/>
            <person name="Singh A."/>
            <person name="Wilkins M.J."/>
            <person name="Karaoz U."/>
            <person name="Brodie E.L."/>
            <person name="Williams K.H."/>
            <person name="Hubbard S.S."/>
            <person name="Banfield J.F."/>
        </authorList>
    </citation>
    <scope>NUCLEOTIDE SEQUENCE [LARGE SCALE GENOMIC DNA]</scope>
</reference>